<dbReference type="InterPro" id="IPR008928">
    <property type="entry name" value="6-hairpin_glycosidase_sf"/>
</dbReference>
<evidence type="ECO:0000313" key="3">
    <source>
        <dbReference type="EMBL" id="KIY48708.1"/>
    </source>
</evidence>
<dbReference type="OrthoDB" id="4138492at2759"/>
<protein>
    <recommendedName>
        <fullName evidence="5">Six-hairpin glycosidase</fullName>
    </recommendedName>
</protein>
<evidence type="ECO:0008006" key="5">
    <source>
        <dbReference type="Google" id="ProtNLM"/>
    </source>
</evidence>
<evidence type="ECO:0000313" key="4">
    <source>
        <dbReference type="Proteomes" id="UP000054144"/>
    </source>
</evidence>
<dbReference type="Proteomes" id="UP000054144">
    <property type="component" value="Unassembled WGS sequence"/>
</dbReference>
<sequence length="416" mass="44486">MWRPTAATFSILCFLSSSCAWSVAPLQLDPGFSIAKVAAQAKSLPSHSWEFGTATETLLELYNLTYSVFGDTPFPVPTLTPSDVPSLAYAQENIVIGTGANGLSDGDGAVGDPASLGVGAVMLGKTNETFAAVANEEIDYILNDAPRFWNDAISQRSDVAELWADFMYMAPPFMAYYAADKGNASLLRETVRQCGLYRQILKSNTTANYTGLWEHIVGPQSADPGLWSTGNAWAAAGMARVLATVIKAPIARDTDWRSFAIADLTSWIREILDGAIAAPHVGGLLRNYLNDTSGDGHGFGEISGSSLLASVSYRMAVLAPDTFGSKYTDWAESIRMTLGGTDADGNPHITSDGIATPAVDPLDWLSTTPYTAGSPEGQNFVVLMYAAWRDWKTSDGASDSVRSSVRSLPFGGYHDK</sequence>
<dbReference type="AlphaFoldDB" id="A0A0D7ACX1"/>
<dbReference type="GO" id="GO:0005975">
    <property type="term" value="P:carbohydrate metabolic process"/>
    <property type="evidence" value="ECO:0007669"/>
    <property type="project" value="InterPro"/>
</dbReference>
<evidence type="ECO:0000256" key="1">
    <source>
        <dbReference type="ARBA" id="ARBA00022801"/>
    </source>
</evidence>
<dbReference type="PROSITE" id="PS51257">
    <property type="entry name" value="PROKAR_LIPOPROTEIN"/>
    <property type="match status" value="1"/>
</dbReference>
<keyword evidence="1" id="KW-0378">Hydrolase</keyword>
<reference evidence="3 4" key="1">
    <citation type="journal article" date="2015" name="Fungal Genet. Biol.">
        <title>Evolution of novel wood decay mechanisms in Agaricales revealed by the genome sequences of Fistulina hepatica and Cylindrobasidium torrendii.</title>
        <authorList>
            <person name="Floudas D."/>
            <person name="Held B.W."/>
            <person name="Riley R."/>
            <person name="Nagy L.G."/>
            <person name="Koehler G."/>
            <person name="Ransdell A.S."/>
            <person name="Younus H."/>
            <person name="Chow J."/>
            <person name="Chiniquy J."/>
            <person name="Lipzen A."/>
            <person name="Tritt A."/>
            <person name="Sun H."/>
            <person name="Haridas S."/>
            <person name="LaButti K."/>
            <person name="Ohm R.A."/>
            <person name="Kues U."/>
            <person name="Blanchette R.A."/>
            <person name="Grigoriev I.V."/>
            <person name="Minto R.E."/>
            <person name="Hibbett D.S."/>
        </authorList>
    </citation>
    <scope>NUCLEOTIDE SEQUENCE [LARGE SCALE GENOMIC DNA]</scope>
    <source>
        <strain evidence="3 4">ATCC 64428</strain>
    </source>
</reference>
<dbReference type="InterPro" id="IPR010905">
    <property type="entry name" value="Glyco_hydro_88"/>
</dbReference>
<dbReference type="GO" id="GO:0016787">
    <property type="term" value="F:hydrolase activity"/>
    <property type="evidence" value="ECO:0007669"/>
    <property type="project" value="UniProtKB-KW"/>
</dbReference>
<feature type="chain" id="PRO_5002316101" description="Six-hairpin glycosidase" evidence="2">
    <location>
        <begin position="21"/>
        <end position="416"/>
    </location>
</feature>
<accession>A0A0D7ACX1</accession>
<keyword evidence="2" id="KW-0732">Signal</keyword>
<dbReference type="EMBL" id="KN881821">
    <property type="protein sequence ID" value="KIY48708.1"/>
    <property type="molecule type" value="Genomic_DNA"/>
</dbReference>
<evidence type="ECO:0000256" key="2">
    <source>
        <dbReference type="SAM" id="SignalP"/>
    </source>
</evidence>
<feature type="signal peptide" evidence="2">
    <location>
        <begin position="1"/>
        <end position="20"/>
    </location>
</feature>
<dbReference type="Gene3D" id="1.50.10.10">
    <property type="match status" value="1"/>
</dbReference>
<dbReference type="InterPro" id="IPR012341">
    <property type="entry name" value="6hp_glycosidase-like_sf"/>
</dbReference>
<dbReference type="PANTHER" id="PTHR41814:SF1">
    <property type="entry name" value="CELLULASE"/>
    <property type="match status" value="1"/>
</dbReference>
<dbReference type="Pfam" id="PF07470">
    <property type="entry name" value="Glyco_hydro_88"/>
    <property type="match status" value="1"/>
</dbReference>
<dbReference type="SUPFAM" id="SSF48208">
    <property type="entry name" value="Six-hairpin glycosidases"/>
    <property type="match status" value="1"/>
</dbReference>
<name>A0A0D7ACX1_9AGAR</name>
<proteinExistence type="predicted"/>
<keyword evidence="4" id="KW-1185">Reference proteome</keyword>
<gene>
    <name evidence="3" type="ORF">FISHEDRAFT_65632</name>
</gene>
<organism evidence="3 4">
    <name type="scientific">Fistulina hepatica ATCC 64428</name>
    <dbReference type="NCBI Taxonomy" id="1128425"/>
    <lineage>
        <taxon>Eukaryota</taxon>
        <taxon>Fungi</taxon>
        <taxon>Dikarya</taxon>
        <taxon>Basidiomycota</taxon>
        <taxon>Agaricomycotina</taxon>
        <taxon>Agaricomycetes</taxon>
        <taxon>Agaricomycetidae</taxon>
        <taxon>Agaricales</taxon>
        <taxon>Fistulinaceae</taxon>
        <taxon>Fistulina</taxon>
    </lineage>
</organism>
<dbReference type="PANTHER" id="PTHR41814">
    <property type="entry name" value="EXPRESSED PROTEIN"/>
    <property type="match status" value="1"/>
</dbReference>